<feature type="region of interest" description="Disordered" evidence="1">
    <location>
        <begin position="47"/>
        <end position="72"/>
    </location>
</feature>
<organism evidence="2 3">
    <name type="scientific">Riccia sorocarpa</name>
    <dbReference type="NCBI Taxonomy" id="122646"/>
    <lineage>
        <taxon>Eukaryota</taxon>
        <taxon>Viridiplantae</taxon>
        <taxon>Streptophyta</taxon>
        <taxon>Embryophyta</taxon>
        <taxon>Marchantiophyta</taxon>
        <taxon>Marchantiopsida</taxon>
        <taxon>Marchantiidae</taxon>
        <taxon>Marchantiales</taxon>
        <taxon>Ricciaceae</taxon>
        <taxon>Riccia</taxon>
    </lineage>
</organism>
<evidence type="ECO:0000313" key="3">
    <source>
        <dbReference type="Proteomes" id="UP001633002"/>
    </source>
</evidence>
<keyword evidence="3" id="KW-1185">Reference proteome</keyword>
<proteinExistence type="predicted"/>
<dbReference type="AlphaFoldDB" id="A0ABD3H7W1"/>
<feature type="compositionally biased region" description="Acidic residues" evidence="1">
    <location>
        <begin position="62"/>
        <end position="72"/>
    </location>
</feature>
<accession>A0ABD3H7W1</accession>
<name>A0ABD3H7W1_9MARC</name>
<evidence type="ECO:0000256" key="1">
    <source>
        <dbReference type="SAM" id="MobiDB-lite"/>
    </source>
</evidence>
<evidence type="ECO:0000313" key="2">
    <source>
        <dbReference type="EMBL" id="KAL3686946.1"/>
    </source>
</evidence>
<dbReference type="EMBL" id="JBJQOH010000004">
    <property type="protein sequence ID" value="KAL3686946.1"/>
    <property type="molecule type" value="Genomic_DNA"/>
</dbReference>
<dbReference type="Proteomes" id="UP001633002">
    <property type="component" value="Unassembled WGS sequence"/>
</dbReference>
<gene>
    <name evidence="2" type="ORF">R1sor_013255</name>
</gene>
<comment type="caution">
    <text evidence="2">The sequence shown here is derived from an EMBL/GenBank/DDBJ whole genome shotgun (WGS) entry which is preliminary data.</text>
</comment>
<reference evidence="2 3" key="1">
    <citation type="submission" date="2024-09" db="EMBL/GenBank/DDBJ databases">
        <title>Chromosome-scale assembly of Riccia sorocarpa.</title>
        <authorList>
            <person name="Paukszto L."/>
        </authorList>
    </citation>
    <scope>NUCLEOTIDE SEQUENCE [LARGE SCALE GENOMIC DNA]</scope>
    <source>
        <strain evidence="2">LP-2024</strain>
        <tissue evidence="2">Aerial parts of the thallus</tissue>
    </source>
</reference>
<protein>
    <submittedName>
        <fullName evidence="2">Uncharacterized protein</fullName>
    </submittedName>
</protein>
<sequence>MTRPPRPKYPSDAKNYHDLRRPGFACMFKLLSPLVVPDFQHPAAEEHGANVGIMEDPRAESAEDLSDDELAE</sequence>